<keyword evidence="6 20" id="KW-1133">Transmembrane helix</keyword>
<sequence length="296" mass="32815">AVSTRIVAGMWWFFTLIMISSYTANLAAFLTVERMESPIESAEDLAKQTKIKYGSLYGGSTWTFFSTSKVATYQRMFSFMESQNPSVYTKSNEEGVKRVQKGDGQYAYMMESSSIEYITERYCDLTQVGGPLDSKSYGIALPPGSPFTNAFSEAILSLQEGGKLQELRTRWWKHKKGGGRCKNDESQGSQKANALGVNNVGGVFVVLLAGMGLASVVAVCEFVWKSRKIATEEKVSMWTEMSRELRSALSCDSSPKKRSSSTPEQEKETSFHSTNIYDSTFTASQYSNFGCKDAIS</sequence>
<feature type="binding site" evidence="16">
    <location>
        <position position="60"/>
    </location>
    <ligand>
        <name>L-glutamate</name>
        <dbReference type="ChEBI" id="CHEBI:29985"/>
    </ligand>
</feature>
<dbReference type="AlphaFoldDB" id="A0AAN8WL06"/>
<feature type="non-terminal residue" evidence="22">
    <location>
        <position position="1"/>
    </location>
</feature>
<keyword evidence="3" id="KW-1003">Cell membrane</keyword>
<evidence type="ECO:0000256" key="17">
    <source>
        <dbReference type="PIRSR" id="PIRSR601508-2"/>
    </source>
</evidence>
<keyword evidence="4 20" id="KW-0812">Transmembrane</keyword>
<comment type="similarity">
    <text evidence="1">Belongs to the glutamate-gated ion channel (TC 1.A.10.1) family.</text>
</comment>
<feature type="region of interest" description="Disordered" evidence="19">
    <location>
        <begin position="249"/>
        <end position="271"/>
    </location>
</feature>
<evidence type="ECO:0000256" key="13">
    <source>
        <dbReference type="ARBA" id="ARBA00023286"/>
    </source>
</evidence>
<comment type="caution">
    <text evidence="22">The sequence shown here is derived from an EMBL/GenBank/DDBJ whole genome shotgun (WGS) entry which is preliminary data.</text>
</comment>
<dbReference type="FunFam" id="3.40.190.10:FF:000060">
    <property type="entry name" value="Glutamate receptor ionotropic, kainate 1"/>
    <property type="match status" value="1"/>
</dbReference>
<keyword evidence="2" id="KW-0813">Transport</keyword>
<keyword evidence="13" id="KW-1071">Ligand-gated ion channel</keyword>
<keyword evidence="5" id="KW-0732">Signal</keyword>
<dbReference type="EMBL" id="JAXCGZ010023836">
    <property type="protein sequence ID" value="KAK7002168.1"/>
    <property type="molecule type" value="Genomic_DNA"/>
</dbReference>
<dbReference type="GO" id="GO:0038023">
    <property type="term" value="F:signaling receptor activity"/>
    <property type="evidence" value="ECO:0007669"/>
    <property type="project" value="InterPro"/>
</dbReference>
<keyword evidence="14" id="KW-0407">Ion channel</keyword>
<evidence type="ECO:0000256" key="8">
    <source>
        <dbReference type="ARBA" id="ARBA00023065"/>
    </source>
</evidence>
<name>A0AAN8WL06_HALRR</name>
<evidence type="ECO:0000256" key="19">
    <source>
        <dbReference type="SAM" id="MobiDB-lite"/>
    </source>
</evidence>
<reference evidence="22 23" key="1">
    <citation type="submission" date="2023-11" db="EMBL/GenBank/DDBJ databases">
        <title>Halocaridina rubra genome assembly.</title>
        <authorList>
            <person name="Smith C."/>
        </authorList>
    </citation>
    <scope>NUCLEOTIDE SEQUENCE [LARGE SCALE GENOMIC DNA]</scope>
    <source>
        <strain evidence="22">EP-1</strain>
        <tissue evidence="22">Whole</tissue>
    </source>
</reference>
<protein>
    <recommendedName>
        <fullName evidence="21">Ionotropic glutamate receptor C-terminal domain-containing protein</fullName>
    </recommendedName>
</protein>
<organism evidence="22 23">
    <name type="scientific">Halocaridina rubra</name>
    <name type="common">Hawaiian red shrimp</name>
    <dbReference type="NCBI Taxonomy" id="373956"/>
    <lineage>
        <taxon>Eukaryota</taxon>
        <taxon>Metazoa</taxon>
        <taxon>Ecdysozoa</taxon>
        <taxon>Arthropoda</taxon>
        <taxon>Crustacea</taxon>
        <taxon>Multicrustacea</taxon>
        <taxon>Malacostraca</taxon>
        <taxon>Eumalacostraca</taxon>
        <taxon>Eucarida</taxon>
        <taxon>Decapoda</taxon>
        <taxon>Pleocyemata</taxon>
        <taxon>Caridea</taxon>
        <taxon>Atyoidea</taxon>
        <taxon>Atyidae</taxon>
        <taxon>Halocaridina</taxon>
    </lineage>
</organism>
<evidence type="ECO:0000256" key="7">
    <source>
        <dbReference type="ARBA" id="ARBA00023018"/>
    </source>
</evidence>
<feature type="disulfide bond" evidence="18">
    <location>
        <begin position="123"/>
        <end position="181"/>
    </location>
</feature>
<proteinExistence type="inferred from homology"/>
<evidence type="ECO:0000256" key="11">
    <source>
        <dbReference type="ARBA" id="ARBA00023180"/>
    </source>
</evidence>
<evidence type="ECO:0000256" key="3">
    <source>
        <dbReference type="ARBA" id="ARBA00022475"/>
    </source>
</evidence>
<dbReference type="SMART" id="SM00079">
    <property type="entry name" value="PBPe"/>
    <property type="match status" value="1"/>
</dbReference>
<comment type="subcellular location">
    <subcellularLocation>
        <location evidence="15">Postsynaptic cell membrane</location>
        <topology evidence="15">Multi-pass membrane protein</topology>
    </subcellularLocation>
</comment>
<dbReference type="PANTHER" id="PTHR18966">
    <property type="entry name" value="IONOTROPIC GLUTAMATE RECEPTOR"/>
    <property type="match status" value="1"/>
</dbReference>
<evidence type="ECO:0000256" key="2">
    <source>
        <dbReference type="ARBA" id="ARBA00022448"/>
    </source>
</evidence>
<feature type="binding site" evidence="16">
    <location>
        <position position="111"/>
    </location>
    <ligand>
        <name>L-glutamate</name>
        <dbReference type="ChEBI" id="CHEBI:29985"/>
    </ligand>
</feature>
<evidence type="ECO:0000256" key="16">
    <source>
        <dbReference type="PIRSR" id="PIRSR601508-1"/>
    </source>
</evidence>
<accession>A0AAN8WL06</accession>
<feature type="transmembrane region" description="Helical" evidence="20">
    <location>
        <begin position="12"/>
        <end position="32"/>
    </location>
</feature>
<feature type="binding site" evidence="16">
    <location>
        <position position="61"/>
    </location>
    <ligand>
        <name>L-glutamate</name>
        <dbReference type="ChEBI" id="CHEBI:29985"/>
    </ligand>
</feature>
<dbReference type="SUPFAM" id="SSF53850">
    <property type="entry name" value="Periplasmic binding protein-like II"/>
    <property type="match status" value="1"/>
</dbReference>
<dbReference type="InterPro" id="IPR001320">
    <property type="entry name" value="Iontro_rcpt_C"/>
</dbReference>
<evidence type="ECO:0000256" key="14">
    <source>
        <dbReference type="ARBA" id="ARBA00023303"/>
    </source>
</evidence>
<keyword evidence="11" id="KW-0325">Glycoprotein</keyword>
<evidence type="ECO:0000256" key="9">
    <source>
        <dbReference type="ARBA" id="ARBA00023136"/>
    </source>
</evidence>
<keyword evidence="10" id="KW-0675">Receptor</keyword>
<dbReference type="GO" id="GO:0045211">
    <property type="term" value="C:postsynaptic membrane"/>
    <property type="evidence" value="ECO:0007669"/>
    <property type="project" value="UniProtKB-SubCell"/>
</dbReference>
<keyword evidence="18" id="KW-1015">Disulfide bond</keyword>
<keyword evidence="7" id="KW-0770">Synapse</keyword>
<keyword evidence="23" id="KW-1185">Reference proteome</keyword>
<evidence type="ECO:0000313" key="23">
    <source>
        <dbReference type="Proteomes" id="UP001381693"/>
    </source>
</evidence>
<keyword evidence="8" id="KW-0406">Ion transport</keyword>
<dbReference type="InterPro" id="IPR001508">
    <property type="entry name" value="Iono_Glu_rcpt_met"/>
</dbReference>
<evidence type="ECO:0000256" key="20">
    <source>
        <dbReference type="SAM" id="Phobius"/>
    </source>
</evidence>
<evidence type="ECO:0000313" key="22">
    <source>
        <dbReference type="EMBL" id="KAK7002168.1"/>
    </source>
</evidence>
<evidence type="ECO:0000256" key="15">
    <source>
        <dbReference type="ARBA" id="ARBA00034104"/>
    </source>
</evidence>
<keyword evidence="12" id="KW-0628">Postsynaptic cell membrane</keyword>
<evidence type="ECO:0000256" key="1">
    <source>
        <dbReference type="ARBA" id="ARBA00008685"/>
    </source>
</evidence>
<feature type="transmembrane region" description="Helical" evidence="20">
    <location>
        <begin position="200"/>
        <end position="224"/>
    </location>
</feature>
<evidence type="ECO:0000256" key="5">
    <source>
        <dbReference type="ARBA" id="ARBA00022729"/>
    </source>
</evidence>
<dbReference type="InterPro" id="IPR015683">
    <property type="entry name" value="Ionotropic_Glu_rcpt"/>
</dbReference>
<dbReference type="Gene3D" id="3.40.190.10">
    <property type="entry name" value="Periplasmic binding protein-like II"/>
    <property type="match status" value="1"/>
</dbReference>
<dbReference type="Pfam" id="PF00060">
    <property type="entry name" value="Lig_chan"/>
    <property type="match status" value="1"/>
</dbReference>
<dbReference type="Proteomes" id="UP001381693">
    <property type="component" value="Unassembled WGS sequence"/>
</dbReference>
<evidence type="ECO:0000256" key="6">
    <source>
        <dbReference type="ARBA" id="ARBA00022989"/>
    </source>
</evidence>
<dbReference type="GO" id="GO:0015276">
    <property type="term" value="F:ligand-gated monoatomic ion channel activity"/>
    <property type="evidence" value="ECO:0007669"/>
    <property type="project" value="InterPro"/>
</dbReference>
<feature type="site" description="Crucial to convey clamshell closure to channel opening" evidence="17">
    <location>
        <position position="39"/>
    </location>
</feature>
<evidence type="ECO:0000256" key="18">
    <source>
        <dbReference type="PIRSR" id="PIRSR601508-3"/>
    </source>
</evidence>
<evidence type="ECO:0000259" key="21">
    <source>
        <dbReference type="SMART" id="SM00079"/>
    </source>
</evidence>
<keyword evidence="9 20" id="KW-0472">Membrane</keyword>
<feature type="domain" description="Ionotropic glutamate receptor C-terminal" evidence="21">
    <location>
        <begin position="4"/>
        <end position="174"/>
    </location>
</feature>
<evidence type="ECO:0000256" key="12">
    <source>
        <dbReference type="ARBA" id="ARBA00023257"/>
    </source>
</evidence>
<evidence type="ECO:0000256" key="4">
    <source>
        <dbReference type="ARBA" id="ARBA00022692"/>
    </source>
</evidence>
<gene>
    <name evidence="22" type="ORF">SK128_012485</name>
</gene>
<evidence type="ECO:0000256" key="10">
    <source>
        <dbReference type="ARBA" id="ARBA00023170"/>
    </source>
</evidence>
<dbReference type="PRINTS" id="PR00177">
    <property type="entry name" value="NMDARECEPTOR"/>
</dbReference>